<dbReference type="AlphaFoldDB" id="A0A174QLF5"/>
<gene>
    <name evidence="2" type="ORF">ERS852551_01744</name>
</gene>
<protein>
    <submittedName>
        <fullName evidence="2">Uncharacterized protein</fullName>
    </submittedName>
</protein>
<feature type="transmembrane region" description="Helical" evidence="1">
    <location>
        <begin position="24"/>
        <end position="42"/>
    </location>
</feature>
<name>A0A174QLF5_9FIRM</name>
<proteinExistence type="predicted"/>
<reference evidence="2 3" key="1">
    <citation type="submission" date="2015-09" db="EMBL/GenBank/DDBJ databases">
        <authorList>
            <consortium name="Pathogen Informatics"/>
        </authorList>
    </citation>
    <scope>NUCLEOTIDE SEQUENCE [LARGE SCALE GENOMIC DNA]</scope>
    <source>
        <strain evidence="2 3">2789STDY5834939</strain>
    </source>
</reference>
<organism evidence="2 3">
    <name type="scientific">Anaerotruncus colihominis</name>
    <dbReference type="NCBI Taxonomy" id="169435"/>
    <lineage>
        <taxon>Bacteria</taxon>
        <taxon>Bacillati</taxon>
        <taxon>Bacillota</taxon>
        <taxon>Clostridia</taxon>
        <taxon>Eubacteriales</taxon>
        <taxon>Oscillospiraceae</taxon>
        <taxon>Anaerotruncus</taxon>
    </lineage>
</organism>
<accession>A0A174QLF5</accession>
<dbReference type="Proteomes" id="UP000095765">
    <property type="component" value="Unassembled WGS sequence"/>
</dbReference>
<keyword evidence="1" id="KW-0472">Membrane</keyword>
<dbReference type="GeneID" id="72462863"/>
<evidence type="ECO:0000313" key="2">
    <source>
        <dbReference type="EMBL" id="CUP72596.1"/>
    </source>
</evidence>
<evidence type="ECO:0000256" key="1">
    <source>
        <dbReference type="SAM" id="Phobius"/>
    </source>
</evidence>
<dbReference type="RefSeq" id="WP_006877328.1">
    <property type="nucleotide sequence ID" value="NZ_CABIWA010000008.1"/>
</dbReference>
<sequence>MNGVVLLVGGLLLAAVIKLIIDRNWMGLLLCVVALFLVFGTGHHTK</sequence>
<keyword evidence="1" id="KW-1133">Transmembrane helix</keyword>
<keyword evidence="1" id="KW-0812">Transmembrane</keyword>
<evidence type="ECO:0000313" key="3">
    <source>
        <dbReference type="Proteomes" id="UP000095765"/>
    </source>
</evidence>
<dbReference type="EMBL" id="CZBE01000010">
    <property type="protein sequence ID" value="CUP72596.1"/>
    <property type="molecule type" value="Genomic_DNA"/>
</dbReference>